<feature type="domain" description="F-box" evidence="1">
    <location>
        <begin position="189"/>
        <end position="229"/>
    </location>
</feature>
<dbReference type="SUPFAM" id="SSF81383">
    <property type="entry name" value="F-box domain"/>
    <property type="match status" value="1"/>
</dbReference>
<name>A0AAV3QDG6_LITER</name>
<proteinExistence type="predicted"/>
<dbReference type="PROSITE" id="PS50181">
    <property type="entry name" value="FBOX"/>
    <property type="match status" value="1"/>
</dbReference>
<dbReference type="Proteomes" id="UP001454036">
    <property type="component" value="Unassembled WGS sequence"/>
</dbReference>
<accession>A0AAV3QDG6</accession>
<evidence type="ECO:0000259" key="1">
    <source>
        <dbReference type="PROSITE" id="PS50181"/>
    </source>
</evidence>
<dbReference type="GO" id="GO:0005737">
    <property type="term" value="C:cytoplasm"/>
    <property type="evidence" value="ECO:0007669"/>
    <property type="project" value="TreeGrafter"/>
</dbReference>
<evidence type="ECO:0000313" key="2">
    <source>
        <dbReference type="EMBL" id="GAA0161291.1"/>
    </source>
</evidence>
<evidence type="ECO:0000313" key="3">
    <source>
        <dbReference type="Proteomes" id="UP001454036"/>
    </source>
</evidence>
<keyword evidence="3" id="KW-1185">Reference proteome</keyword>
<dbReference type="AlphaFoldDB" id="A0AAV3QDG6"/>
<organism evidence="2 3">
    <name type="scientific">Lithospermum erythrorhizon</name>
    <name type="common">Purple gromwell</name>
    <name type="synonym">Lithospermum officinale var. erythrorhizon</name>
    <dbReference type="NCBI Taxonomy" id="34254"/>
    <lineage>
        <taxon>Eukaryota</taxon>
        <taxon>Viridiplantae</taxon>
        <taxon>Streptophyta</taxon>
        <taxon>Embryophyta</taxon>
        <taxon>Tracheophyta</taxon>
        <taxon>Spermatophyta</taxon>
        <taxon>Magnoliopsida</taxon>
        <taxon>eudicotyledons</taxon>
        <taxon>Gunneridae</taxon>
        <taxon>Pentapetalae</taxon>
        <taxon>asterids</taxon>
        <taxon>lamiids</taxon>
        <taxon>Boraginales</taxon>
        <taxon>Boraginaceae</taxon>
        <taxon>Boraginoideae</taxon>
        <taxon>Lithospermeae</taxon>
        <taxon>Lithospermum</taxon>
    </lineage>
</organism>
<dbReference type="SUPFAM" id="SSF52047">
    <property type="entry name" value="RNI-like"/>
    <property type="match status" value="1"/>
</dbReference>
<dbReference type="PANTHER" id="PTHR13382">
    <property type="entry name" value="MITOCHONDRIAL ATP SYNTHASE COUPLING FACTOR B"/>
    <property type="match status" value="1"/>
</dbReference>
<dbReference type="Gene3D" id="3.80.10.10">
    <property type="entry name" value="Ribonuclease Inhibitor"/>
    <property type="match status" value="1"/>
</dbReference>
<dbReference type="InterPro" id="IPR032675">
    <property type="entry name" value="LRR_dom_sf"/>
</dbReference>
<dbReference type="Pfam" id="PF12937">
    <property type="entry name" value="F-box-like"/>
    <property type="match status" value="1"/>
</dbReference>
<dbReference type="Gene3D" id="1.20.1280.50">
    <property type="match status" value="1"/>
</dbReference>
<dbReference type="EMBL" id="BAABME010004133">
    <property type="protein sequence ID" value="GAA0161291.1"/>
    <property type="molecule type" value="Genomic_DNA"/>
</dbReference>
<dbReference type="InterPro" id="IPR036047">
    <property type="entry name" value="F-box-like_dom_sf"/>
</dbReference>
<reference evidence="2 3" key="1">
    <citation type="submission" date="2024-01" db="EMBL/GenBank/DDBJ databases">
        <title>The complete chloroplast genome sequence of Lithospermum erythrorhizon: insights into the phylogenetic relationship among Boraginaceae species and the maternal lineages of purple gromwells.</title>
        <authorList>
            <person name="Okada T."/>
            <person name="Watanabe K."/>
        </authorList>
    </citation>
    <scope>NUCLEOTIDE SEQUENCE [LARGE SCALE GENOMIC DNA]</scope>
</reference>
<dbReference type="PANTHER" id="PTHR13382:SF22">
    <property type="entry name" value="F-BOX PROTEIN SKIP14"/>
    <property type="match status" value="1"/>
</dbReference>
<protein>
    <submittedName>
        <fullName evidence="2">ATP synthase</fullName>
    </submittedName>
</protein>
<dbReference type="InterPro" id="IPR001810">
    <property type="entry name" value="F-box_dom"/>
</dbReference>
<sequence>MLFEAMALNENDNLYSRIRLDNGYVWDDCFDKNIDGFQSFRAFNWEMGNSVDHKREKSVGAIDNVADLLPKDPFDMNIFSGLLDDLERDLGLASLGFVDCSEGKVKKVDNKIFAGLNIVFNGPLRLRPECVDESELEKGLHGEHLFLDGGFEEIILGYEKYSIPTDAAYKDESCTRDNVDDTDGCGGRPPEALNYALNYLSVEDLLSVERVCKSLRDSAQNDPLLWRNIHIDHPLSYKITDDGLVRLTNRALGRLQSLSLLKCFKITSNSLKQVLQNNPSITKLSVTGCIKLRIDDLLCNLRVFKSVNPPGIKHLRVAGLLGLKIEHFEELKHLLGLKDYMQSSSHKPRFYHDGEMNLSLDDARAIDLETCPRCLNIREVYDCPAVSCQGKKKPAQSCRACSLCIPRCFRCGRCLSDRDYEENFFFFLHCLDCDNCCPDFQEGSSRISISPKHTYLHQKASYHCYLCG</sequence>
<gene>
    <name evidence="2" type="ORF">LIER_17641</name>
</gene>
<comment type="caution">
    <text evidence="2">The sequence shown here is derived from an EMBL/GenBank/DDBJ whole genome shotgun (WGS) entry which is preliminary data.</text>
</comment>
<dbReference type="InterPro" id="IPR050648">
    <property type="entry name" value="F-box_LRR-repeat"/>
</dbReference>